<organism evidence="10 11">
    <name type="scientific">Orchesella dallaii</name>
    <dbReference type="NCBI Taxonomy" id="48710"/>
    <lineage>
        <taxon>Eukaryota</taxon>
        <taxon>Metazoa</taxon>
        <taxon>Ecdysozoa</taxon>
        <taxon>Arthropoda</taxon>
        <taxon>Hexapoda</taxon>
        <taxon>Collembola</taxon>
        <taxon>Entomobryomorpha</taxon>
        <taxon>Entomobryoidea</taxon>
        <taxon>Orchesellidae</taxon>
        <taxon>Orchesellinae</taxon>
        <taxon>Orchesella</taxon>
    </lineage>
</organism>
<comment type="similarity">
    <text evidence="2 8">Belongs to the organo anion transporter (TC 2.A.60) family.</text>
</comment>
<dbReference type="PANTHER" id="PTHR11388:SF159">
    <property type="entry name" value="SOLUTE CARRIER ORGANIC ANION TRANSPORTER FAMILY MEMBER 74D"/>
    <property type="match status" value="1"/>
</dbReference>
<gene>
    <name evidence="10" type="ORF">ODALV1_LOCUS16136</name>
</gene>
<keyword evidence="7" id="KW-1015">Disulfide bond</keyword>
<dbReference type="PROSITE" id="PS51465">
    <property type="entry name" value="KAZAL_2"/>
    <property type="match status" value="1"/>
</dbReference>
<evidence type="ECO:0000313" key="10">
    <source>
        <dbReference type="EMBL" id="CAL8113706.1"/>
    </source>
</evidence>
<dbReference type="CDD" id="cd17336">
    <property type="entry name" value="MFS_SLCO_OATP"/>
    <property type="match status" value="1"/>
</dbReference>
<dbReference type="Gene3D" id="3.30.60.30">
    <property type="match status" value="1"/>
</dbReference>
<evidence type="ECO:0000256" key="7">
    <source>
        <dbReference type="ARBA" id="ARBA00023157"/>
    </source>
</evidence>
<dbReference type="InterPro" id="IPR004156">
    <property type="entry name" value="OATP"/>
</dbReference>
<name>A0ABP1QXB2_9HEXA</name>
<dbReference type="InterPro" id="IPR036259">
    <property type="entry name" value="MFS_trans_sf"/>
</dbReference>
<dbReference type="InterPro" id="IPR036058">
    <property type="entry name" value="Kazal_dom_sf"/>
</dbReference>
<dbReference type="EMBL" id="CAXLJM020000049">
    <property type="protein sequence ID" value="CAL8113706.1"/>
    <property type="molecule type" value="Genomic_DNA"/>
</dbReference>
<evidence type="ECO:0000256" key="5">
    <source>
        <dbReference type="ARBA" id="ARBA00022989"/>
    </source>
</evidence>
<dbReference type="NCBIfam" id="TIGR00805">
    <property type="entry name" value="oat"/>
    <property type="match status" value="1"/>
</dbReference>
<keyword evidence="11" id="KW-1185">Reference proteome</keyword>
<reference evidence="10 11" key="1">
    <citation type="submission" date="2024-08" db="EMBL/GenBank/DDBJ databases">
        <authorList>
            <person name="Cucini C."/>
            <person name="Frati F."/>
        </authorList>
    </citation>
    <scope>NUCLEOTIDE SEQUENCE [LARGE SCALE GENOMIC DNA]</scope>
</reference>
<proteinExistence type="inferred from homology"/>
<keyword evidence="8" id="KW-0813">Transport</keyword>
<evidence type="ECO:0000256" key="6">
    <source>
        <dbReference type="ARBA" id="ARBA00023136"/>
    </source>
</evidence>
<feature type="transmembrane region" description="Helical" evidence="8">
    <location>
        <begin position="188"/>
        <end position="215"/>
    </location>
</feature>
<feature type="transmembrane region" description="Helical" evidence="8">
    <location>
        <begin position="403"/>
        <end position="423"/>
    </location>
</feature>
<keyword evidence="6 8" id="KW-0472">Membrane</keyword>
<feature type="transmembrane region" description="Helical" evidence="8">
    <location>
        <begin position="530"/>
        <end position="554"/>
    </location>
</feature>
<evidence type="ECO:0000256" key="3">
    <source>
        <dbReference type="ARBA" id="ARBA00022475"/>
    </source>
</evidence>
<feature type="transmembrane region" description="Helical" evidence="8">
    <location>
        <begin position="129"/>
        <end position="151"/>
    </location>
</feature>
<feature type="transmembrane region" description="Helical" evidence="8">
    <location>
        <begin position="273"/>
        <end position="294"/>
    </location>
</feature>
<dbReference type="Gene3D" id="1.20.1250.20">
    <property type="entry name" value="MFS general substrate transporter like domains"/>
    <property type="match status" value="1"/>
</dbReference>
<feature type="transmembrane region" description="Helical" evidence="8">
    <location>
        <begin position="373"/>
        <end position="391"/>
    </location>
</feature>
<feature type="transmembrane region" description="Helical" evidence="8">
    <location>
        <begin position="332"/>
        <end position="353"/>
    </location>
</feature>
<feature type="domain" description="Kazal-like" evidence="9">
    <location>
        <begin position="449"/>
        <end position="503"/>
    </location>
</feature>
<feature type="transmembrane region" description="Helical" evidence="8">
    <location>
        <begin position="62"/>
        <end position="82"/>
    </location>
</feature>
<dbReference type="SUPFAM" id="SSF103473">
    <property type="entry name" value="MFS general substrate transporter"/>
    <property type="match status" value="1"/>
</dbReference>
<dbReference type="InterPro" id="IPR002350">
    <property type="entry name" value="Kazal_dom"/>
</dbReference>
<evidence type="ECO:0000313" key="11">
    <source>
        <dbReference type="Proteomes" id="UP001642540"/>
    </source>
</evidence>
<evidence type="ECO:0000259" key="9">
    <source>
        <dbReference type="PROSITE" id="PS51465"/>
    </source>
</evidence>
<comment type="subcellular location">
    <subcellularLocation>
        <location evidence="1 8">Cell membrane</location>
        <topology evidence="1 8">Multi-pass membrane protein</topology>
    </subcellularLocation>
</comment>
<dbReference type="SUPFAM" id="SSF100895">
    <property type="entry name" value="Kazal-type serine protease inhibitors"/>
    <property type="match status" value="1"/>
</dbReference>
<evidence type="ECO:0000256" key="4">
    <source>
        <dbReference type="ARBA" id="ARBA00022692"/>
    </source>
</evidence>
<keyword evidence="5 8" id="KW-1133">Transmembrane helix</keyword>
<dbReference type="Pfam" id="PF03137">
    <property type="entry name" value="OATP"/>
    <property type="match status" value="1"/>
</dbReference>
<dbReference type="Pfam" id="PF07648">
    <property type="entry name" value="Kazal_2"/>
    <property type="match status" value="1"/>
</dbReference>
<keyword evidence="3" id="KW-1003">Cell membrane</keyword>
<sequence length="695" mass="75594">MELSSKEECLSVGSSVPKIVPSSESAVALNNMGENERPRSSPLYGWCSFTPSCIQFLVNKKAFLFVFCITCVLQGTFHTYFVAVITTLEKLFSIPSQVTGTLMMGSEIGQVSSALLLPYFVGQGHRPRWMAIGSSMFAIATLLCASPHVLIPLSVKLKATQDTQFCDITAANASLSCDSIEQDNPHFILFPIIFLSLLTIGCGQTAVYTLGVPFLDDNVASRDSPIYFSITIGVRILGPVLGFILGSLCTRLYIYPHVTPDYDPTDPRWLGAWWLGMLLISGLLFITSILMYGFPSSLKRGKPKGSPPQSQMHPKLRDFPNTIKRLLTNKILILRTFSCVFHLLPISGLYTFLPKYLESQFRLAAFQANMVTGTAGILVMGIGIFSSGVFIRRKEPSARGIAIWVAGAAGIYALGMVALMFVGCNLGEERIVSDFSIRADQDFGLPNCRTDKCNGCSKSVYSPVCGADNRVYFSPCHAGCSPNTTTTIIDSKKVLYENCSCVGGTDNVETQDLDSHTASSGLCPVSCDLFPLYLTIFMIIVLVHSTSEVGSMLLTLRCVEPRDKAMALGLIQCAIGIFGNVPCPVIYGTVVDSACIVWGSTVNECSPEEHLDPLDTSTRGHCWVYDSTSFRIYFHGTTAVLMFVAFVIDLVVVFHAQNINIGVNENVGVEAKPEVSPLLAIRNGVLHNNAPETTS</sequence>
<feature type="transmembrane region" description="Helical" evidence="8">
    <location>
        <begin position="102"/>
        <end position="122"/>
    </location>
</feature>
<keyword evidence="8" id="KW-0406">Ion transport</keyword>
<comment type="caution">
    <text evidence="10">The sequence shown here is derived from an EMBL/GenBank/DDBJ whole genome shotgun (WGS) entry which is preliminary data.</text>
</comment>
<keyword evidence="4 8" id="KW-0812">Transmembrane</keyword>
<evidence type="ECO:0000256" key="2">
    <source>
        <dbReference type="ARBA" id="ARBA00009657"/>
    </source>
</evidence>
<feature type="transmembrane region" description="Helical" evidence="8">
    <location>
        <begin position="227"/>
        <end position="253"/>
    </location>
</feature>
<dbReference type="PANTHER" id="PTHR11388">
    <property type="entry name" value="ORGANIC ANION TRANSPORTER"/>
    <property type="match status" value="1"/>
</dbReference>
<protein>
    <recommendedName>
        <fullName evidence="8">Solute carrier organic anion transporter family member</fullName>
    </recommendedName>
</protein>
<evidence type="ECO:0000256" key="8">
    <source>
        <dbReference type="RuleBase" id="RU362056"/>
    </source>
</evidence>
<feature type="transmembrane region" description="Helical" evidence="8">
    <location>
        <begin position="566"/>
        <end position="587"/>
    </location>
</feature>
<dbReference type="Proteomes" id="UP001642540">
    <property type="component" value="Unassembled WGS sequence"/>
</dbReference>
<accession>A0ABP1QXB2</accession>
<feature type="transmembrane region" description="Helical" evidence="8">
    <location>
        <begin position="632"/>
        <end position="654"/>
    </location>
</feature>
<evidence type="ECO:0000256" key="1">
    <source>
        <dbReference type="ARBA" id="ARBA00004651"/>
    </source>
</evidence>